<feature type="region of interest" description="Disordered" evidence="1">
    <location>
        <begin position="195"/>
        <end position="215"/>
    </location>
</feature>
<dbReference type="InterPro" id="IPR021751">
    <property type="entry name" value="DUF3318"/>
</dbReference>
<sequence>MQHNLNSMNPEPEIRHLLDLMPASGRMHCKIVSRQLQSQVIHYNPALPWVDRVIEINFNLWSQLPRPCRDLLLLRAVAWFNLGQLIKLDLYQGLAVAGVVAAVVEFVQLDPVGIVVSGGLAAFSGLQAWRNTRGLAVEIAADKEGIRLAQRRGYGEDEAADYLLQAITETAALESRPTLEFAELVRSQNLKTLAGNPQTIPMTSRSRQRVESRSR</sequence>
<proteinExistence type="predicted"/>
<name>A0AAE4JYI6_9CYAN</name>
<dbReference type="AlphaFoldDB" id="A0AAE4JYI6"/>
<comment type="caution">
    <text evidence="2">The sequence shown here is derived from an EMBL/GenBank/DDBJ whole genome shotgun (WGS) entry which is preliminary data.</text>
</comment>
<dbReference type="EMBL" id="JAVMIP010000002">
    <property type="protein sequence ID" value="MDS3859752.1"/>
    <property type="molecule type" value="Genomic_DNA"/>
</dbReference>
<gene>
    <name evidence="2" type="ORF">RIF25_02910</name>
</gene>
<evidence type="ECO:0000256" key="1">
    <source>
        <dbReference type="SAM" id="MobiDB-lite"/>
    </source>
</evidence>
<organism evidence="2 3">
    <name type="scientific">Pseudocalidococcus azoricus BACA0444</name>
    <dbReference type="NCBI Taxonomy" id="2918990"/>
    <lineage>
        <taxon>Bacteria</taxon>
        <taxon>Bacillati</taxon>
        <taxon>Cyanobacteriota</taxon>
        <taxon>Cyanophyceae</taxon>
        <taxon>Acaryochloridales</taxon>
        <taxon>Thermosynechococcaceae</taxon>
        <taxon>Pseudocalidococcus</taxon>
        <taxon>Pseudocalidococcus azoricus</taxon>
    </lineage>
</organism>
<protein>
    <submittedName>
        <fullName evidence="2">DUF3318 domain-containing protein</fullName>
    </submittedName>
</protein>
<accession>A0AAE4JYI6</accession>
<keyword evidence="3" id="KW-1185">Reference proteome</keyword>
<evidence type="ECO:0000313" key="2">
    <source>
        <dbReference type="EMBL" id="MDS3859752.1"/>
    </source>
</evidence>
<evidence type="ECO:0000313" key="3">
    <source>
        <dbReference type="Proteomes" id="UP001268256"/>
    </source>
</evidence>
<dbReference type="Pfam" id="PF11780">
    <property type="entry name" value="DUF3318"/>
    <property type="match status" value="1"/>
</dbReference>
<reference evidence="3" key="1">
    <citation type="submission" date="2023-07" db="EMBL/GenBank/DDBJ databases">
        <authorList>
            <person name="Luz R."/>
            <person name="Cordeiro R."/>
            <person name="Fonseca A."/>
            <person name="Goncalves V."/>
        </authorList>
    </citation>
    <scope>NUCLEOTIDE SEQUENCE [LARGE SCALE GENOMIC DNA]</scope>
    <source>
        <strain evidence="3">BACA0444</strain>
    </source>
</reference>
<dbReference type="Proteomes" id="UP001268256">
    <property type="component" value="Unassembled WGS sequence"/>
</dbReference>
<dbReference type="RefSeq" id="WP_322877057.1">
    <property type="nucleotide sequence ID" value="NZ_JAVMIP010000002.1"/>
</dbReference>